<reference evidence="3 4" key="1">
    <citation type="journal article" date="2016" name="Nat. Commun.">
        <title>Thousands of microbial genomes shed light on interconnected biogeochemical processes in an aquifer system.</title>
        <authorList>
            <person name="Anantharaman K."/>
            <person name="Brown C.T."/>
            <person name="Hug L.A."/>
            <person name="Sharon I."/>
            <person name="Castelle C.J."/>
            <person name="Probst A.J."/>
            <person name="Thomas B.C."/>
            <person name="Singh A."/>
            <person name="Wilkins M.J."/>
            <person name="Karaoz U."/>
            <person name="Brodie E.L."/>
            <person name="Williams K.H."/>
            <person name="Hubbard S.S."/>
            <person name="Banfield J.F."/>
        </authorList>
    </citation>
    <scope>NUCLEOTIDE SEQUENCE [LARGE SCALE GENOMIC DNA]</scope>
</reference>
<gene>
    <name evidence="3" type="ORF">A3I23_02795</name>
</gene>
<dbReference type="EMBL" id="MFVL01000023">
    <property type="protein sequence ID" value="OGJ01188.1"/>
    <property type="molecule type" value="Genomic_DNA"/>
</dbReference>
<proteinExistence type="predicted"/>
<dbReference type="Pfam" id="PF01471">
    <property type="entry name" value="PG_binding_1"/>
    <property type="match status" value="1"/>
</dbReference>
<dbReference type="InterPro" id="IPR036366">
    <property type="entry name" value="PGBDSf"/>
</dbReference>
<feature type="signal peptide" evidence="1">
    <location>
        <begin position="1"/>
        <end position="33"/>
    </location>
</feature>
<dbReference type="Gene3D" id="1.10.101.10">
    <property type="entry name" value="PGBD-like superfamily/PGBD"/>
    <property type="match status" value="1"/>
</dbReference>
<organism evidence="3 4">
    <name type="scientific">Candidatus Nomurabacteria bacterium RIFCSPLOWO2_02_FULL_40_67</name>
    <dbReference type="NCBI Taxonomy" id="1801787"/>
    <lineage>
        <taxon>Bacteria</taxon>
        <taxon>Candidatus Nomuraibacteriota</taxon>
    </lineage>
</organism>
<dbReference type="SUPFAM" id="SSF47090">
    <property type="entry name" value="PGBD-like"/>
    <property type="match status" value="1"/>
</dbReference>
<sequence length="720" mass="73805">MSKLLKSKFLLGVMVVAVLALGAVAVSATKVSAATCSITSTLRLGSTGAEVVCLQQSLGGLTADGKFGPATQAAVIAWQTNENLTADGVFGPRSNAAWMANQGNVGVFPAGCTSAVGYSTTVGGLRCDSGVSNLPPGCQAGDLFSRTSGVSCTALTNLPAGCTSTAGYSPTTGVRCDGTVTPTPTPAGPLAGTDGTIADMNTLSQYSAEEVGAGQKDIKVLGVEIEASKDGDIGINSIKVRFDSNGNAAADSDRIEDYLKSISIWQGGTKVGSADTSEFTKVSTGLYTKVVTLSDSVVRAGATEKFYVSVDAVSNLDSGDIDSDSWTIALDNVRYVDGSGVVTTETAQIPADMDWDAAADGISLTFASFSTAADTELKISTNSTPGSQVIKVSTTNDTNNVTLLKGKFVLDGTSDVWLDELPITLTTTGDSVDALASSITLVLGDKTYTESLGANCTTSCALGTANPVVTFDNLDYTITAGDTVNFTVKVDLNNIEETGVTATDFDAGDTLLASLTATNRAAMVVENSQGDSLTDATERTGSATGLAQAFYATGIQVALVSVTNSAVNKATINDTSDNADVTFVYDVTAFGADIYVDGTVTEDGDGTYADGTGNNFYVTRADTGATAAALTDVTASLTTDADVGSNTTWLVVQGTTERFTLSVNVANTFTNDAANDALQFQTAITSIGWDTTAIAATTNEYTFNLGKFKNVPVTLGELDA</sequence>
<evidence type="ECO:0000259" key="2">
    <source>
        <dbReference type="Pfam" id="PF01471"/>
    </source>
</evidence>
<dbReference type="InterPro" id="IPR002477">
    <property type="entry name" value="Peptidoglycan-bd-like"/>
</dbReference>
<accession>A0A1F6Y487</accession>
<comment type="caution">
    <text evidence="3">The sequence shown here is derived from an EMBL/GenBank/DDBJ whole genome shotgun (WGS) entry which is preliminary data.</text>
</comment>
<name>A0A1F6Y487_9BACT</name>
<evidence type="ECO:0000256" key="1">
    <source>
        <dbReference type="SAM" id="SignalP"/>
    </source>
</evidence>
<evidence type="ECO:0000313" key="3">
    <source>
        <dbReference type="EMBL" id="OGJ01188.1"/>
    </source>
</evidence>
<keyword evidence="1" id="KW-0732">Signal</keyword>
<evidence type="ECO:0000313" key="4">
    <source>
        <dbReference type="Proteomes" id="UP000177693"/>
    </source>
</evidence>
<feature type="domain" description="Peptidoglycan binding-like" evidence="2">
    <location>
        <begin position="61"/>
        <end position="93"/>
    </location>
</feature>
<dbReference type="Proteomes" id="UP000177693">
    <property type="component" value="Unassembled WGS sequence"/>
</dbReference>
<dbReference type="InterPro" id="IPR036365">
    <property type="entry name" value="PGBD-like_sf"/>
</dbReference>
<protein>
    <recommendedName>
        <fullName evidence="2">Peptidoglycan binding-like domain-containing protein</fullName>
    </recommendedName>
</protein>
<feature type="chain" id="PRO_5009527492" description="Peptidoglycan binding-like domain-containing protein" evidence="1">
    <location>
        <begin position="34"/>
        <end position="720"/>
    </location>
</feature>
<dbReference type="AlphaFoldDB" id="A0A1F6Y487"/>